<dbReference type="Pfam" id="PF07735">
    <property type="entry name" value="FBA_2"/>
    <property type="match status" value="1"/>
</dbReference>
<evidence type="ECO:0000313" key="2">
    <source>
        <dbReference type="EMBL" id="KAF1760920.1"/>
    </source>
</evidence>
<sequence length="109" mass="12217">MNVLFTNKEINSFLKKWQAGEACPLLKYLDLGFPKLLNLEEVVEGLDGVKVPEGIVREFDIILSDKPINFPGGYDIKRHDGTIATVCTETHPELPITHLRIAVWSKLAS</sequence>
<dbReference type="AlphaFoldDB" id="A0A6A5GZH1"/>
<protein>
    <recommendedName>
        <fullName evidence="1">Sdz-33 F-box domain-containing protein</fullName>
    </recommendedName>
</protein>
<dbReference type="Proteomes" id="UP000483820">
    <property type="component" value="Chromosome III"/>
</dbReference>
<organism evidence="2 3">
    <name type="scientific">Caenorhabditis remanei</name>
    <name type="common">Caenorhabditis vulgaris</name>
    <dbReference type="NCBI Taxonomy" id="31234"/>
    <lineage>
        <taxon>Eukaryota</taxon>
        <taxon>Metazoa</taxon>
        <taxon>Ecdysozoa</taxon>
        <taxon>Nematoda</taxon>
        <taxon>Chromadorea</taxon>
        <taxon>Rhabditida</taxon>
        <taxon>Rhabditina</taxon>
        <taxon>Rhabditomorpha</taxon>
        <taxon>Rhabditoidea</taxon>
        <taxon>Rhabditidae</taxon>
        <taxon>Peloderinae</taxon>
        <taxon>Caenorhabditis</taxon>
    </lineage>
</organism>
<dbReference type="KEGG" id="crq:GCK72_009173"/>
<dbReference type="CTD" id="78774854"/>
<name>A0A6A5GZH1_CAERE</name>
<feature type="domain" description="Sdz-33 F-box" evidence="1">
    <location>
        <begin position="4"/>
        <end position="30"/>
    </location>
</feature>
<evidence type="ECO:0000313" key="3">
    <source>
        <dbReference type="Proteomes" id="UP000483820"/>
    </source>
</evidence>
<proteinExistence type="predicted"/>
<dbReference type="PANTHER" id="PTHR21503:SF48">
    <property type="entry name" value="F-BOX ASSOCIATED DOMAIN-CONTAINING PROTEIN-RELATED"/>
    <property type="match status" value="1"/>
</dbReference>
<dbReference type="GeneID" id="78774854"/>
<accession>A0A6A5GZH1</accession>
<comment type="caution">
    <text evidence="2">The sequence shown here is derived from an EMBL/GenBank/DDBJ whole genome shotgun (WGS) entry which is preliminary data.</text>
</comment>
<dbReference type="RefSeq" id="XP_053586824.1">
    <property type="nucleotide sequence ID" value="XM_053727247.1"/>
</dbReference>
<dbReference type="EMBL" id="WUAV01000003">
    <property type="protein sequence ID" value="KAF1760920.1"/>
    <property type="molecule type" value="Genomic_DNA"/>
</dbReference>
<dbReference type="PANTHER" id="PTHR21503">
    <property type="entry name" value="F-BOX-CONTAINING HYPOTHETICAL PROTEIN C.ELEGANS"/>
    <property type="match status" value="1"/>
</dbReference>
<reference evidence="2 3" key="1">
    <citation type="submission" date="2019-12" db="EMBL/GenBank/DDBJ databases">
        <title>Chromosome-level assembly of the Caenorhabditis remanei genome.</title>
        <authorList>
            <person name="Teterina A.A."/>
            <person name="Willis J.H."/>
            <person name="Phillips P.C."/>
        </authorList>
    </citation>
    <scope>NUCLEOTIDE SEQUENCE [LARGE SCALE GENOMIC DNA]</scope>
    <source>
        <strain evidence="2 3">PX506</strain>
        <tissue evidence="2">Whole organism</tissue>
    </source>
</reference>
<evidence type="ECO:0000259" key="1">
    <source>
        <dbReference type="Pfam" id="PF07735"/>
    </source>
</evidence>
<dbReference type="InterPro" id="IPR012885">
    <property type="entry name" value="F-box_Sdz-33"/>
</dbReference>
<gene>
    <name evidence="2" type="ORF">GCK72_009173</name>
</gene>